<name>A0A2V5K5N7_9BACL</name>
<accession>A0A2V5K5N7</accession>
<dbReference type="Proteomes" id="UP000247476">
    <property type="component" value="Unassembled WGS sequence"/>
</dbReference>
<dbReference type="AlphaFoldDB" id="A0A2V5K5N7"/>
<comment type="caution">
    <text evidence="1">The sequence shown here is derived from an EMBL/GenBank/DDBJ whole genome shotgun (WGS) entry which is preliminary data.</text>
</comment>
<protein>
    <recommendedName>
        <fullName evidence="3">DUF3052 domain-containing protein</fullName>
    </recommendedName>
</protein>
<evidence type="ECO:0000313" key="2">
    <source>
        <dbReference type="Proteomes" id="UP000247476"/>
    </source>
</evidence>
<organism evidence="1 2">
    <name type="scientific">Paenibacillus flagellatus</name>
    <dbReference type="NCBI Taxonomy" id="2211139"/>
    <lineage>
        <taxon>Bacteria</taxon>
        <taxon>Bacillati</taxon>
        <taxon>Bacillota</taxon>
        <taxon>Bacilli</taxon>
        <taxon>Bacillales</taxon>
        <taxon>Paenibacillaceae</taxon>
        <taxon>Paenibacillus</taxon>
    </lineage>
</organism>
<dbReference type="OrthoDB" id="9800461at2"/>
<dbReference type="EMBL" id="QJVJ01000005">
    <property type="protein sequence ID" value="PYI54608.1"/>
    <property type="molecule type" value="Genomic_DNA"/>
</dbReference>
<gene>
    <name evidence="1" type="ORF">DLM86_14220</name>
</gene>
<reference evidence="1 2" key="1">
    <citation type="submission" date="2018-05" db="EMBL/GenBank/DDBJ databases">
        <title>Paenibacillus flagellatus sp. nov., isolated from selenium mineral soil.</title>
        <authorList>
            <person name="Dai X."/>
        </authorList>
    </citation>
    <scope>NUCLEOTIDE SEQUENCE [LARGE SCALE GENOMIC DNA]</scope>
    <source>
        <strain evidence="1 2">DXL2</strain>
    </source>
</reference>
<sequence>MNEEVVKKLRYKEGKAIVVNPPEGFRLGIETGTDLDEGAYDFLLVFVSSAKETEEWLPRVIPAIKEDAVFWLAYPKSSSKRKTDINRDILWKIVEESTDYRLVSNVAIDETWSALRLRLKDKVKAK</sequence>
<dbReference type="RefSeq" id="WP_110840667.1">
    <property type="nucleotide sequence ID" value="NZ_QJVJ01000005.1"/>
</dbReference>
<keyword evidence="2" id="KW-1185">Reference proteome</keyword>
<evidence type="ECO:0008006" key="3">
    <source>
        <dbReference type="Google" id="ProtNLM"/>
    </source>
</evidence>
<evidence type="ECO:0000313" key="1">
    <source>
        <dbReference type="EMBL" id="PYI54608.1"/>
    </source>
</evidence>
<proteinExistence type="predicted"/>